<dbReference type="InterPro" id="IPR032066">
    <property type="entry name" value="GP3_package"/>
</dbReference>
<reference evidence="1 2" key="1">
    <citation type="submission" date="2020-09" db="EMBL/GenBank/DDBJ databases">
        <title>Novel species of Mucilaginibacter isolated from a glacier on the Tibetan Plateau.</title>
        <authorList>
            <person name="Liu Q."/>
            <person name="Xin Y.-H."/>
        </authorList>
    </citation>
    <scope>NUCLEOTIDE SEQUENCE [LARGE SCALE GENOMIC DNA]</scope>
    <source>
        <strain evidence="1 2">CGMCC 1.13878</strain>
    </source>
</reference>
<dbReference type="RefSeq" id="WP_191173909.1">
    <property type="nucleotide sequence ID" value="NZ_JACWMW010000001.1"/>
</dbReference>
<organism evidence="1 2">
    <name type="scientific">Mucilaginibacter rigui</name>
    <dbReference type="NCBI Taxonomy" id="534635"/>
    <lineage>
        <taxon>Bacteria</taxon>
        <taxon>Pseudomonadati</taxon>
        <taxon>Bacteroidota</taxon>
        <taxon>Sphingobacteriia</taxon>
        <taxon>Sphingobacteriales</taxon>
        <taxon>Sphingobacteriaceae</taxon>
        <taxon>Mucilaginibacter</taxon>
    </lineage>
</organism>
<proteinExistence type="predicted"/>
<dbReference type="Gene3D" id="1.10.132.80">
    <property type="match status" value="1"/>
</dbReference>
<sequence length="151" mass="17215">MKQLKTIKAYRARIKKYFTSLQGVYHMEKVPVKGSKEPTGMIDHKVCDREPEPPTLSGLALALNFTSITEMEAYEREGKFAPVVKKARLRVETEYEKKLHFQSSTGAIFFLKNLGWNEKTEDLLQDIPKTIKIEIVDPGTKLAGTEKEVDL</sequence>
<protein>
    <submittedName>
        <fullName evidence="1">Uncharacterized protein</fullName>
    </submittedName>
</protein>
<gene>
    <name evidence="1" type="ORF">IDJ75_01835</name>
</gene>
<name>A0ABR7X0G9_9SPHI</name>
<evidence type="ECO:0000313" key="2">
    <source>
        <dbReference type="Proteomes" id="UP000618754"/>
    </source>
</evidence>
<dbReference type="Pfam" id="PF16677">
    <property type="entry name" value="GP3_package"/>
    <property type="match status" value="1"/>
</dbReference>
<evidence type="ECO:0000313" key="1">
    <source>
        <dbReference type="EMBL" id="MBD1384001.1"/>
    </source>
</evidence>
<keyword evidence="2" id="KW-1185">Reference proteome</keyword>
<dbReference type="EMBL" id="JACWMW010000001">
    <property type="protein sequence ID" value="MBD1384001.1"/>
    <property type="molecule type" value="Genomic_DNA"/>
</dbReference>
<comment type="caution">
    <text evidence="1">The sequence shown here is derived from an EMBL/GenBank/DDBJ whole genome shotgun (WGS) entry which is preliminary data.</text>
</comment>
<dbReference type="Proteomes" id="UP000618754">
    <property type="component" value="Unassembled WGS sequence"/>
</dbReference>
<accession>A0ABR7X0G9</accession>